<dbReference type="PANTHER" id="PTHR43885">
    <property type="entry name" value="HALOACID DEHALOGENASE-LIKE HYDROLASE"/>
    <property type="match status" value="1"/>
</dbReference>
<dbReference type="InterPro" id="IPR041492">
    <property type="entry name" value="HAD_2"/>
</dbReference>
<name>A0A9W6FYC7_9BACT</name>
<evidence type="ECO:0000313" key="1">
    <source>
        <dbReference type="EMBL" id="GLI37309.1"/>
    </source>
</evidence>
<comment type="caution">
    <text evidence="1">The sequence shown here is derived from an EMBL/GenBank/DDBJ whole genome shotgun (WGS) entry which is preliminary data.</text>
</comment>
<organism evidence="1 2">
    <name type="scientific">Geobacter hydrogenophilus</name>
    <dbReference type="NCBI Taxonomy" id="40983"/>
    <lineage>
        <taxon>Bacteria</taxon>
        <taxon>Pseudomonadati</taxon>
        <taxon>Thermodesulfobacteriota</taxon>
        <taxon>Desulfuromonadia</taxon>
        <taxon>Geobacterales</taxon>
        <taxon>Geobacteraceae</taxon>
        <taxon>Geobacter</taxon>
    </lineage>
</organism>
<dbReference type="Gene3D" id="3.40.50.1000">
    <property type="entry name" value="HAD superfamily/HAD-like"/>
    <property type="match status" value="1"/>
</dbReference>
<dbReference type="RefSeq" id="WP_214187719.1">
    <property type="nucleotide sequence ID" value="NZ_BSDS01000001.1"/>
</dbReference>
<dbReference type="InterPro" id="IPR023214">
    <property type="entry name" value="HAD_sf"/>
</dbReference>
<reference evidence="1" key="1">
    <citation type="submission" date="2022-12" db="EMBL/GenBank/DDBJ databases">
        <title>Reference genome sequencing for broad-spectrum identification of bacterial and archaeal isolates by mass spectrometry.</title>
        <authorList>
            <person name="Sekiguchi Y."/>
            <person name="Tourlousse D.M."/>
        </authorList>
    </citation>
    <scope>NUCLEOTIDE SEQUENCE</scope>
    <source>
        <strain evidence="1">H2</strain>
    </source>
</reference>
<dbReference type="PANTHER" id="PTHR43885:SF1">
    <property type="entry name" value="SUPERFAMILY HYDROLASE, PUTATIVE (AFU_ORTHOLOGUE AFUA_4G13290)-RELATED"/>
    <property type="match status" value="1"/>
</dbReference>
<dbReference type="InterPro" id="IPR036412">
    <property type="entry name" value="HAD-like_sf"/>
</dbReference>
<dbReference type="Pfam" id="PF13419">
    <property type="entry name" value="HAD_2"/>
    <property type="match status" value="1"/>
</dbReference>
<evidence type="ECO:0000313" key="2">
    <source>
        <dbReference type="Proteomes" id="UP001144352"/>
    </source>
</evidence>
<gene>
    <name evidence="1" type="ORF">GHYDROH2_08100</name>
</gene>
<dbReference type="SUPFAM" id="SSF56784">
    <property type="entry name" value="HAD-like"/>
    <property type="match status" value="1"/>
</dbReference>
<dbReference type="Gene3D" id="1.10.260.80">
    <property type="match status" value="1"/>
</dbReference>
<dbReference type="Proteomes" id="UP001144352">
    <property type="component" value="Unassembled WGS sequence"/>
</dbReference>
<sequence>MEHRTSMASIAEIMARPHWVFDLDGTLTVPVHDFAAIRADLGIPDGTDILGHIDSLPEEEARRLHQRLDAIEECLAARAEPATGAVRLVEALHRRGKSLGIVTRNTREIALRVLEAIGVGGRFAPDDVLGRHDAQPKPDPHGLAILSTRWGATGRSMVMVGDYLFDLQSGRASGAATVHVDRSGSFRWPELTDIAVESLDELVELLGT</sequence>
<dbReference type="EMBL" id="BSDS01000001">
    <property type="protein sequence ID" value="GLI37309.1"/>
    <property type="molecule type" value="Genomic_DNA"/>
</dbReference>
<dbReference type="AlphaFoldDB" id="A0A9W6FYC7"/>
<dbReference type="SFLD" id="SFLDG01129">
    <property type="entry name" value="C1.5:_HAD__Beta-PGM__Phosphata"/>
    <property type="match status" value="1"/>
</dbReference>
<dbReference type="SFLD" id="SFLDS00003">
    <property type="entry name" value="Haloacid_Dehalogenase"/>
    <property type="match status" value="1"/>
</dbReference>
<protein>
    <submittedName>
        <fullName evidence="1">Haloacid dehalogenase</fullName>
    </submittedName>
</protein>
<proteinExistence type="predicted"/>
<accession>A0A9W6FYC7</accession>
<keyword evidence="2" id="KW-1185">Reference proteome</keyword>